<feature type="compositionally biased region" description="Basic and acidic residues" evidence="1">
    <location>
        <begin position="152"/>
        <end position="177"/>
    </location>
</feature>
<dbReference type="Proteomes" id="UP000297814">
    <property type="component" value="Unassembled WGS sequence"/>
</dbReference>
<keyword evidence="3" id="KW-1185">Reference proteome</keyword>
<organism evidence="2 3">
    <name type="scientific">Botrytis hyacinthi</name>
    <dbReference type="NCBI Taxonomy" id="278943"/>
    <lineage>
        <taxon>Eukaryota</taxon>
        <taxon>Fungi</taxon>
        <taxon>Dikarya</taxon>
        <taxon>Ascomycota</taxon>
        <taxon>Pezizomycotina</taxon>
        <taxon>Leotiomycetes</taxon>
        <taxon>Helotiales</taxon>
        <taxon>Sclerotiniaceae</taxon>
        <taxon>Botrytis</taxon>
    </lineage>
</organism>
<evidence type="ECO:0000313" key="3">
    <source>
        <dbReference type="Proteomes" id="UP000297814"/>
    </source>
</evidence>
<feature type="compositionally biased region" description="Acidic residues" evidence="1">
    <location>
        <begin position="196"/>
        <end position="209"/>
    </location>
</feature>
<gene>
    <name evidence="2" type="ORF">BHYA_0147g00020</name>
</gene>
<accession>A0A4Z1GQ61</accession>
<protein>
    <submittedName>
        <fullName evidence="2">Uncharacterized protein</fullName>
    </submittedName>
</protein>
<evidence type="ECO:0000313" key="2">
    <source>
        <dbReference type="EMBL" id="TGO35737.1"/>
    </source>
</evidence>
<comment type="caution">
    <text evidence="2">The sequence shown here is derived from an EMBL/GenBank/DDBJ whole genome shotgun (WGS) entry which is preliminary data.</text>
</comment>
<dbReference type="AlphaFoldDB" id="A0A4Z1GQ61"/>
<sequence>MARTAAGREVITYALKLQIEELEYVIARLIAARDLDIPTIQQNAETIVAEIEKRHEERGATMRGIVTALRILPGYIFRQLFVVDNEQSMRDTSSDWIFEEKIFVRDASEDSYLSDTTLLQRNVTPDFAEDLELNDGTSLKNTFPDFSEDLELNDRTPLRDTSSGRDTEEIMSVRDSSDDSDVSDTTALREENSSDFVDDSELSDDSSLI</sequence>
<dbReference type="EMBL" id="PQXK01000147">
    <property type="protein sequence ID" value="TGO35737.1"/>
    <property type="molecule type" value="Genomic_DNA"/>
</dbReference>
<feature type="region of interest" description="Disordered" evidence="1">
    <location>
        <begin position="144"/>
        <end position="209"/>
    </location>
</feature>
<reference evidence="2 3" key="1">
    <citation type="submission" date="2017-12" db="EMBL/GenBank/DDBJ databases">
        <title>Comparative genomics of Botrytis spp.</title>
        <authorList>
            <person name="Valero-Jimenez C.A."/>
            <person name="Tapia P."/>
            <person name="Veloso J."/>
            <person name="Silva-Moreno E."/>
            <person name="Staats M."/>
            <person name="Valdes J.H."/>
            <person name="Van Kan J.A.L."/>
        </authorList>
    </citation>
    <scope>NUCLEOTIDE SEQUENCE [LARGE SCALE GENOMIC DNA]</scope>
    <source>
        <strain evidence="2 3">Bh0001</strain>
    </source>
</reference>
<name>A0A4Z1GQ61_9HELO</name>
<evidence type="ECO:0000256" key="1">
    <source>
        <dbReference type="SAM" id="MobiDB-lite"/>
    </source>
</evidence>
<proteinExistence type="predicted"/>